<gene>
    <name evidence="2" type="ORF">CANARDRAFT_21200</name>
</gene>
<reference evidence="3" key="1">
    <citation type="submission" date="2016-04" db="EMBL/GenBank/DDBJ databases">
        <title>Comparative genomics of biotechnologically important yeasts.</title>
        <authorList>
            <consortium name="DOE Joint Genome Institute"/>
            <person name="Riley R."/>
            <person name="Haridas S."/>
            <person name="Wolfe K.H."/>
            <person name="Lopes M.R."/>
            <person name="Hittinger C.T."/>
            <person name="Goker M."/>
            <person name="Salamov A."/>
            <person name="Wisecaver J."/>
            <person name="Long T.M."/>
            <person name="Aerts A.L."/>
            <person name="Barry K."/>
            <person name="Choi C."/>
            <person name="Clum A."/>
            <person name="Coughlan A.Y."/>
            <person name="Deshpande S."/>
            <person name="Douglass A.P."/>
            <person name="Hanson S.J."/>
            <person name="Klenk H.-P."/>
            <person name="Labutti K."/>
            <person name="Lapidus A."/>
            <person name="Lindquist E."/>
            <person name="Lipzen A."/>
            <person name="Meier-Kolthoff J.P."/>
            <person name="Ohm R.A."/>
            <person name="Otillar R.P."/>
            <person name="Pangilinan J."/>
            <person name="Peng Y."/>
            <person name="Rokas A."/>
            <person name="Rosa C.A."/>
            <person name="Scheuner C."/>
            <person name="Sibirny A.A."/>
            <person name="Slot J.C."/>
            <person name="Stielow J.B."/>
            <person name="Sun H."/>
            <person name="Kurtzman C.P."/>
            <person name="Blackwell M."/>
            <person name="Grigoriev I.V."/>
            <person name="Jeffries T.W."/>
        </authorList>
    </citation>
    <scope>NUCLEOTIDE SEQUENCE [LARGE SCALE GENOMIC DNA]</scope>
    <source>
        <strain evidence="3">NRRL YB-2248</strain>
    </source>
</reference>
<dbReference type="PANTHER" id="PTHR39398:SF1">
    <property type="entry name" value="CSN8_PSMD8_EIF3K DOMAIN-CONTAINING PROTEIN"/>
    <property type="match status" value="1"/>
</dbReference>
<name>A0A1E4T641_9ASCO</name>
<feature type="compositionally biased region" description="Basic and acidic residues" evidence="1">
    <location>
        <begin position="22"/>
        <end position="41"/>
    </location>
</feature>
<dbReference type="Proteomes" id="UP000094801">
    <property type="component" value="Unassembled WGS sequence"/>
</dbReference>
<dbReference type="OrthoDB" id="2100128at2759"/>
<proteinExistence type="predicted"/>
<evidence type="ECO:0000313" key="3">
    <source>
        <dbReference type="Proteomes" id="UP000094801"/>
    </source>
</evidence>
<organism evidence="2 3">
    <name type="scientific">[Candida] arabinofermentans NRRL YB-2248</name>
    <dbReference type="NCBI Taxonomy" id="983967"/>
    <lineage>
        <taxon>Eukaryota</taxon>
        <taxon>Fungi</taxon>
        <taxon>Dikarya</taxon>
        <taxon>Ascomycota</taxon>
        <taxon>Saccharomycotina</taxon>
        <taxon>Pichiomycetes</taxon>
        <taxon>Pichiales</taxon>
        <taxon>Pichiaceae</taxon>
        <taxon>Ogataea</taxon>
        <taxon>Ogataea/Candida clade</taxon>
    </lineage>
</organism>
<evidence type="ECO:0000256" key="1">
    <source>
        <dbReference type="SAM" id="MobiDB-lite"/>
    </source>
</evidence>
<dbReference type="AlphaFoldDB" id="A0A1E4T641"/>
<evidence type="ECO:0000313" key="2">
    <source>
        <dbReference type="EMBL" id="ODV87234.1"/>
    </source>
</evidence>
<keyword evidence="3" id="KW-1185">Reference proteome</keyword>
<protein>
    <submittedName>
        <fullName evidence="2">Uncharacterized protein</fullName>
    </submittedName>
</protein>
<feature type="region of interest" description="Disordered" evidence="1">
    <location>
        <begin position="1"/>
        <end position="41"/>
    </location>
</feature>
<dbReference type="STRING" id="983967.A0A1E4T641"/>
<dbReference type="EMBL" id="KV453848">
    <property type="protein sequence ID" value="ODV87234.1"/>
    <property type="molecule type" value="Genomic_DNA"/>
</dbReference>
<sequence>MSEGVSRKKYWNGRSRASRNLPESHSHDKHGDATSDHLNDKVLMERRRKRFEEQSANIERQKSDDYGLISRGEDLRLQTNEADRLRLYSKIQKELEERDATVDTVRDDRILMSFRKMRESLLALKPDSFTRDVFMESIRFSVSIGHHQSYIPSIYYLIESDNVQNNLSKAESDEITMFLILHKLHFSNEIEESFNILLNTFGGLSISETLKTLDLANLHRLTDPECILLVIYSYSIKDYFLWQKLYAYLSDNPQKQFHCNCATIMSFSMKAMVKIAIQRLGISFFTLNKSVVKNFTGVDWESLVGDYGVPWSVDENNDNIIIIRKRK</sequence>
<accession>A0A1E4T641</accession>
<dbReference type="PANTHER" id="PTHR39398">
    <property type="entry name" value="YALI0F14311P"/>
    <property type="match status" value="1"/>
</dbReference>